<accession>A0A316HXI3</accession>
<dbReference type="SUPFAM" id="SSF48264">
    <property type="entry name" value="Cytochrome P450"/>
    <property type="match status" value="1"/>
</dbReference>
<dbReference type="RefSeq" id="WP_109638373.1">
    <property type="nucleotide sequence ID" value="NZ_QGHB01000007.1"/>
</dbReference>
<comment type="cofactor">
    <cofactor evidence="7">
        <name>heme</name>
        <dbReference type="ChEBI" id="CHEBI:30413"/>
    </cofactor>
</comment>
<evidence type="ECO:0000256" key="4">
    <source>
        <dbReference type="ARBA" id="ARBA00023002"/>
    </source>
</evidence>
<dbReference type="GO" id="GO:0020037">
    <property type="term" value="F:heme binding"/>
    <property type="evidence" value="ECO:0007669"/>
    <property type="project" value="InterPro"/>
</dbReference>
<evidence type="ECO:0000256" key="3">
    <source>
        <dbReference type="ARBA" id="ARBA00022723"/>
    </source>
</evidence>
<keyword evidence="3 7" id="KW-0479">Metal-binding</keyword>
<proteinExistence type="inferred from homology"/>
<evidence type="ECO:0000313" key="8">
    <source>
        <dbReference type="EMBL" id="PWK84859.1"/>
    </source>
</evidence>
<comment type="caution">
    <text evidence="8">The sequence shown here is derived from an EMBL/GenBank/DDBJ whole genome shotgun (WGS) entry which is preliminary data.</text>
</comment>
<keyword evidence="6" id="KW-0503">Monooxygenase</keyword>
<comment type="similarity">
    <text evidence="1">Belongs to the cytochrome P450 family.</text>
</comment>
<keyword evidence="5 7" id="KW-0408">Iron</keyword>
<evidence type="ECO:0000313" key="9">
    <source>
        <dbReference type="Proteomes" id="UP000246005"/>
    </source>
</evidence>
<evidence type="ECO:0000256" key="7">
    <source>
        <dbReference type="PIRSR" id="PIRSR602401-1"/>
    </source>
</evidence>
<dbReference type="PANTHER" id="PTHR24291">
    <property type="entry name" value="CYTOCHROME P450 FAMILY 4"/>
    <property type="match status" value="1"/>
</dbReference>
<organism evidence="8 9">
    <name type="scientific">Lentzea atacamensis</name>
    <dbReference type="NCBI Taxonomy" id="531938"/>
    <lineage>
        <taxon>Bacteria</taxon>
        <taxon>Bacillati</taxon>
        <taxon>Actinomycetota</taxon>
        <taxon>Actinomycetes</taxon>
        <taxon>Pseudonocardiales</taxon>
        <taxon>Pseudonocardiaceae</taxon>
        <taxon>Lentzea</taxon>
    </lineage>
</organism>
<keyword evidence="4" id="KW-0560">Oxidoreductase</keyword>
<evidence type="ECO:0000256" key="6">
    <source>
        <dbReference type="ARBA" id="ARBA00023033"/>
    </source>
</evidence>
<reference evidence="8 9" key="1">
    <citation type="submission" date="2018-05" db="EMBL/GenBank/DDBJ databases">
        <title>Genomic Encyclopedia of Type Strains, Phase IV (KMG-IV): sequencing the most valuable type-strain genomes for metagenomic binning, comparative biology and taxonomic classification.</title>
        <authorList>
            <person name="Goeker M."/>
        </authorList>
    </citation>
    <scope>NUCLEOTIDE SEQUENCE [LARGE SCALE GENOMIC DNA]</scope>
    <source>
        <strain evidence="8 9">DSM 45480</strain>
    </source>
</reference>
<dbReference type="AlphaFoldDB" id="A0A316HXI3"/>
<dbReference type="GO" id="GO:0016705">
    <property type="term" value="F:oxidoreductase activity, acting on paired donors, with incorporation or reduction of molecular oxygen"/>
    <property type="evidence" value="ECO:0007669"/>
    <property type="project" value="InterPro"/>
</dbReference>
<evidence type="ECO:0000256" key="1">
    <source>
        <dbReference type="ARBA" id="ARBA00010617"/>
    </source>
</evidence>
<dbReference type="GO" id="GO:0004497">
    <property type="term" value="F:monooxygenase activity"/>
    <property type="evidence" value="ECO:0007669"/>
    <property type="project" value="UniProtKB-KW"/>
</dbReference>
<gene>
    <name evidence="8" type="ORF">C8D88_10766</name>
</gene>
<dbReference type="PANTHER" id="PTHR24291:SF50">
    <property type="entry name" value="BIFUNCTIONAL ALBAFLAVENONE MONOOXYGENASE_TERPENE SYNTHASE"/>
    <property type="match status" value="1"/>
</dbReference>
<dbReference type="GO" id="GO:0005506">
    <property type="term" value="F:iron ion binding"/>
    <property type="evidence" value="ECO:0007669"/>
    <property type="project" value="InterPro"/>
</dbReference>
<dbReference type="InterPro" id="IPR050196">
    <property type="entry name" value="Cytochrome_P450_Monoox"/>
</dbReference>
<name>A0A316HXI3_9PSEU</name>
<keyword evidence="2 7" id="KW-0349">Heme</keyword>
<dbReference type="EMBL" id="QGHB01000007">
    <property type="protein sequence ID" value="PWK84859.1"/>
    <property type="molecule type" value="Genomic_DNA"/>
</dbReference>
<dbReference type="PRINTS" id="PR00385">
    <property type="entry name" value="P450"/>
</dbReference>
<dbReference type="InterPro" id="IPR036396">
    <property type="entry name" value="Cyt_P450_sf"/>
</dbReference>
<dbReference type="Proteomes" id="UP000246005">
    <property type="component" value="Unassembled WGS sequence"/>
</dbReference>
<dbReference type="Gene3D" id="1.10.630.10">
    <property type="entry name" value="Cytochrome P450"/>
    <property type="match status" value="1"/>
</dbReference>
<protein>
    <submittedName>
        <fullName evidence="8">Cytochrome P450</fullName>
    </submittedName>
</protein>
<feature type="binding site" description="axial binding residue" evidence="7">
    <location>
        <position position="407"/>
    </location>
    <ligand>
        <name>heme</name>
        <dbReference type="ChEBI" id="CHEBI:30413"/>
    </ligand>
    <ligandPart>
        <name>Fe</name>
        <dbReference type="ChEBI" id="CHEBI:18248"/>
    </ligandPart>
</feature>
<dbReference type="Pfam" id="PF00067">
    <property type="entry name" value="p450"/>
    <property type="match status" value="1"/>
</dbReference>
<evidence type="ECO:0000256" key="2">
    <source>
        <dbReference type="ARBA" id="ARBA00022617"/>
    </source>
</evidence>
<dbReference type="InterPro" id="IPR001128">
    <property type="entry name" value="Cyt_P450"/>
</dbReference>
<dbReference type="InterPro" id="IPR002401">
    <property type="entry name" value="Cyt_P450_E_grp-I"/>
</dbReference>
<dbReference type="PRINTS" id="PR00463">
    <property type="entry name" value="EP450I"/>
</dbReference>
<evidence type="ECO:0000256" key="5">
    <source>
        <dbReference type="ARBA" id="ARBA00023004"/>
    </source>
</evidence>
<sequence>MIMSAAMLPPGPAGHPLLGSALDFRRDPMGTFRRAKQEYGELVRFRGPVPVYLVTGPDHFQRILVDNFANYPHPADFERKVGAAVGRGLVTTSGPEWTHQRSLVEPVFRKDHLSGFAGIMAERAGLLAREWERRAGQGLPFDVRPDMRRLTLDVLARCLFTADWVGAAAELASAVRVEMEHLNHKLIAVLDLPEWVPTPRNLRFTRARRTMDRIVFELIGARRTGGAGVGEAMWSGRGDLLAMLMAARDPDTGGAMSDQQLRDHVTTLFIAGHETAAAALSWLCHCLATYPEAAEQAAEEVEQVLGGRPPAIGDLPRLRYLRMVIQEVLRLYPPLWQVARTPVEDDELGGHHVPAGSFLLLNTFLLHRDPVYWPEPERFDPERFSRAAVADRLRFSYLPYLAGPRHCVGMAFATMELTIVAACLLQRVRLTSAQGGRPVEARPDMTLNARDAISVIAAARTRKAGAL</sequence>